<name>A0A212J8F1_9DELT</name>
<dbReference type="PANTHER" id="PTHR23088">
    <property type="entry name" value="NITRILASE-RELATED"/>
    <property type="match status" value="1"/>
</dbReference>
<dbReference type="EMBL" id="FLUQ01000001">
    <property type="protein sequence ID" value="SBV95722.1"/>
    <property type="molecule type" value="Genomic_DNA"/>
</dbReference>
<evidence type="ECO:0000313" key="3">
    <source>
        <dbReference type="EMBL" id="SBV95722.1"/>
    </source>
</evidence>
<comment type="similarity">
    <text evidence="1">Belongs to the carbon-nitrogen hydrolase superfamily. NIT1/NIT2 family.</text>
</comment>
<dbReference type="InterPro" id="IPR001110">
    <property type="entry name" value="UPF0012_CS"/>
</dbReference>
<accession>A0A212J8F1</accession>
<dbReference type="Pfam" id="PF00795">
    <property type="entry name" value="CN_hydrolase"/>
    <property type="match status" value="1"/>
</dbReference>
<sequence length="256" mass="28481">MKVASIQLELNDSRTKEQVVAYALSMMDKCKGYDLLILPELWNIGFANYDRYYAESEPLDGYTASAIAGKARELGAYVHGGSFVEARDGKYYNTSVLFDRTGKLIGTYSKLHLFTYKSREPELLTPGSGISVIDTEFGRMGLSTCYDLRFPEFYRKMADVGLDFILVPACWPYPRNEAWEVLNQARALENTCYLISCNAAGGQAGSMYLGHSKVVDPWGTVVAGTSFREAIVTAEIDPGLVKRVQTAFPVLKDRVL</sequence>
<dbReference type="Gene3D" id="3.60.110.10">
    <property type="entry name" value="Carbon-nitrogen hydrolase"/>
    <property type="match status" value="1"/>
</dbReference>
<feature type="domain" description="CN hydrolase" evidence="2">
    <location>
        <begin position="1"/>
        <end position="238"/>
    </location>
</feature>
<dbReference type="PROSITE" id="PS50263">
    <property type="entry name" value="CN_HYDROLASE"/>
    <property type="match status" value="1"/>
</dbReference>
<dbReference type="PANTHER" id="PTHR23088:SF27">
    <property type="entry name" value="DEAMINATED GLUTATHIONE AMIDASE"/>
    <property type="match status" value="1"/>
</dbReference>
<keyword evidence="3" id="KW-0808">Transferase</keyword>
<keyword evidence="3" id="KW-0012">Acyltransferase</keyword>
<dbReference type="PROSITE" id="PS01227">
    <property type="entry name" value="UPF0012"/>
    <property type="match status" value="1"/>
</dbReference>
<gene>
    <name evidence="3" type="ORF">KL86DPRO_10919</name>
</gene>
<reference evidence="3" key="1">
    <citation type="submission" date="2016-04" db="EMBL/GenBank/DDBJ databases">
        <authorList>
            <person name="Evans L.H."/>
            <person name="Alamgir A."/>
            <person name="Owens N."/>
            <person name="Weber N.D."/>
            <person name="Virtaneva K."/>
            <person name="Barbian K."/>
            <person name="Babar A."/>
            <person name="Rosenke K."/>
        </authorList>
    </citation>
    <scope>NUCLEOTIDE SEQUENCE</scope>
    <source>
        <strain evidence="3">86</strain>
    </source>
</reference>
<dbReference type="CDD" id="cd07583">
    <property type="entry name" value="nitrilase_5"/>
    <property type="match status" value="1"/>
</dbReference>
<dbReference type="InterPro" id="IPR003010">
    <property type="entry name" value="C-N_Hydrolase"/>
</dbReference>
<evidence type="ECO:0000259" key="2">
    <source>
        <dbReference type="PROSITE" id="PS50263"/>
    </source>
</evidence>
<dbReference type="InterPro" id="IPR036526">
    <property type="entry name" value="C-N_Hydrolase_sf"/>
</dbReference>
<dbReference type="GO" id="GO:0016746">
    <property type="term" value="F:acyltransferase activity"/>
    <property type="evidence" value="ECO:0007669"/>
    <property type="project" value="UniProtKB-KW"/>
</dbReference>
<dbReference type="AlphaFoldDB" id="A0A212J8F1"/>
<protein>
    <submittedName>
        <fullName evidence="3">Nitrilase/cyanide hydratase and apolipoprotein N-acyltransferase</fullName>
    </submittedName>
</protein>
<proteinExistence type="inferred from homology"/>
<organism evidence="3">
    <name type="scientific">uncultured delta proteobacterium</name>
    <dbReference type="NCBI Taxonomy" id="34034"/>
    <lineage>
        <taxon>Bacteria</taxon>
        <taxon>Deltaproteobacteria</taxon>
        <taxon>environmental samples</taxon>
    </lineage>
</organism>
<keyword evidence="3" id="KW-0449">Lipoprotein</keyword>
<dbReference type="SUPFAM" id="SSF56317">
    <property type="entry name" value="Carbon-nitrogen hydrolase"/>
    <property type="match status" value="1"/>
</dbReference>
<evidence type="ECO:0000256" key="1">
    <source>
        <dbReference type="ARBA" id="ARBA00010613"/>
    </source>
</evidence>